<keyword evidence="2" id="KW-1185">Reference proteome</keyword>
<evidence type="ECO:0000313" key="2">
    <source>
        <dbReference type="Proteomes" id="UP001472677"/>
    </source>
</evidence>
<comment type="caution">
    <text evidence="1">The sequence shown here is derived from an EMBL/GenBank/DDBJ whole genome shotgun (WGS) entry which is preliminary data.</text>
</comment>
<accession>A0ABR2ASH3</accession>
<gene>
    <name evidence="1" type="ORF">V6N12_020114</name>
</gene>
<reference evidence="1 2" key="1">
    <citation type="journal article" date="2024" name="G3 (Bethesda)">
        <title>Genome assembly of Hibiscus sabdariffa L. provides insights into metabolisms of medicinal natural products.</title>
        <authorList>
            <person name="Kim T."/>
        </authorList>
    </citation>
    <scope>NUCLEOTIDE SEQUENCE [LARGE SCALE GENOMIC DNA]</scope>
    <source>
        <strain evidence="1">TK-2024</strain>
        <tissue evidence="1">Old leaves</tissue>
    </source>
</reference>
<evidence type="ECO:0000313" key="1">
    <source>
        <dbReference type="EMBL" id="KAK8496504.1"/>
    </source>
</evidence>
<dbReference type="Proteomes" id="UP001472677">
    <property type="component" value="Unassembled WGS sequence"/>
</dbReference>
<organism evidence="1 2">
    <name type="scientific">Hibiscus sabdariffa</name>
    <name type="common">roselle</name>
    <dbReference type="NCBI Taxonomy" id="183260"/>
    <lineage>
        <taxon>Eukaryota</taxon>
        <taxon>Viridiplantae</taxon>
        <taxon>Streptophyta</taxon>
        <taxon>Embryophyta</taxon>
        <taxon>Tracheophyta</taxon>
        <taxon>Spermatophyta</taxon>
        <taxon>Magnoliopsida</taxon>
        <taxon>eudicotyledons</taxon>
        <taxon>Gunneridae</taxon>
        <taxon>Pentapetalae</taxon>
        <taxon>rosids</taxon>
        <taxon>malvids</taxon>
        <taxon>Malvales</taxon>
        <taxon>Malvaceae</taxon>
        <taxon>Malvoideae</taxon>
        <taxon>Hibiscus</taxon>
    </lineage>
</organism>
<name>A0ABR2ASH3_9ROSI</name>
<protein>
    <submittedName>
        <fullName evidence="1">Uncharacterized protein</fullName>
    </submittedName>
</protein>
<proteinExistence type="predicted"/>
<dbReference type="EMBL" id="JBBPBM010000367">
    <property type="protein sequence ID" value="KAK8496504.1"/>
    <property type="molecule type" value="Genomic_DNA"/>
</dbReference>
<sequence length="71" mass="8508">MKVKESECFLFYVEIWVEDKAKNVLEWKVESSNPRVAHQSRFYAFEKDHMLDLTSSWPWCLPNYNFTPSSS</sequence>